<dbReference type="InterPro" id="IPR002035">
    <property type="entry name" value="VWF_A"/>
</dbReference>
<dbReference type="InterPro" id="IPR021908">
    <property type="entry name" value="YfbK_C"/>
</dbReference>
<protein>
    <submittedName>
        <fullName evidence="3">VWA domain-containing protein</fullName>
    </submittedName>
</protein>
<gene>
    <name evidence="3" type="ORF">FLL45_12850</name>
</gene>
<dbReference type="Pfam" id="PF12450">
    <property type="entry name" value="vWF_A"/>
    <property type="match status" value="1"/>
</dbReference>
<dbReference type="PANTHER" id="PTHR10579:SF43">
    <property type="entry name" value="ZINC FINGER (C3HC4-TYPE RING FINGER) FAMILY PROTEIN"/>
    <property type="match status" value="1"/>
</dbReference>
<dbReference type="Proteomes" id="UP000317839">
    <property type="component" value="Unassembled WGS sequence"/>
</dbReference>
<sequence length="598" mass="66820">MDKQTGDNMFNGTALLKGCGAALMLIIIVSCAHQMAEQDNATSSSSKESLDELLAQVKKNQNVQEAPNKTREAQLRERNSQRAIKRPSIQAQESLASPIVIAGSRHYHTSYPVVPNHPATRESYQAIEPSKVTRVTDQPVSTFSIDVDTGSYANVRRFLNSGSLPNSNAVRLEEMVNYFDYNYQMPADLARPFSINTGLIRTPWNNQTHLMRVAIKGWQQQVQNIPPMNLVFLVDVSGSMQSEDKLPLVVRSLKMLTKHLDENDRVAIVVYSGQSGLVLDSTPGNQKAKIVAALRNLRAGGSTNGEAGIELAYQIAKDNYIKDGVNRVMLATDGDFNVGISNRDELVKLIESKRDQGIYLNTLGFGTGNYNDYLMEQLADNGNGQYAYIDTIFEAKKVLVDEIASTMQTIAKDVKIQVEFNPQVVHEYRLLGYENRLLNEEDFNNDKVDAGEIGAGHTVTALYEVSLATDQFKRLGERRYQHQKVPQSTSSLTNPTDEIAWIKFRYKAPSENTSQEISQVLKIDSLKTEPPQVQDLYFAAAVAGFAQKLKSDKYLGDFDFDDIQKIASLNKNFDPYGRKAEFIQLVDKAKTLYLEQTD</sequence>
<evidence type="ECO:0000259" key="2">
    <source>
        <dbReference type="PROSITE" id="PS50234"/>
    </source>
</evidence>
<feature type="compositionally biased region" description="Polar residues" evidence="1">
    <location>
        <begin position="58"/>
        <end position="67"/>
    </location>
</feature>
<dbReference type="SUPFAM" id="SSF53300">
    <property type="entry name" value="vWA-like"/>
    <property type="match status" value="1"/>
</dbReference>
<feature type="domain" description="VWFA" evidence="2">
    <location>
        <begin position="229"/>
        <end position="407"/>
    </location>
</feature>
<dbReference type="OrthoDB" id="9805121at2"/>
<reference evidence="3 4" key="1">
    <citation type="submission" date="2019-06" db="EMBL/GenBank/DDBJ databases">
        <title>Draft genome of Aliikangiella marina GYP-15.</title>
        <authorList>
            <person name="Wang G."/>
        </authorList>
    </citation>
    <scope>NUCLEOTIDE SEQUENCE [LARGE SCALE GENOMIC DNA]</scope>
    <source>
        <strain evidence="3 4">GYP-15</strain>
    </source>
</reference>
<dbReference type="Pfam" id="PF12034">
    <property type="entry name" value="YfbK_C"/>
    <property type="match status" value="1"/>
</dbReference>
<dbReference type="AlphaFoldDB" id="A0A545T955"/>
<proteinExistence type="predicted"/>
<dbReference type="EMBL" id="VIKR01000003">
    <property type="protein sequence ID" value="TQV73753.1"/>
    <property type="molecule type" value="Genomic_DNA"/>
</dbReference>
<evidence type="ECO:0000313" key="4">
    <source>
        <dbReference type="Proteomes" id="UP000317839"/>
    </source>
</evidence>
<dbReference type="InterPro" id="IPR051266">
    <property type="entry name" value="CLCR"/>
</dbReference>
<feature type="compositionally biased region" description="Basic and acidic residues" evidence="1">
    <location>
        <begin position="68"/>
        <end position="80"/>
    </location>
</feature>
<dbReference type="Pfam" id="PF00092">
    <property type="entry name" value="VWA"/>
    <property type="match status" value="1"/>
</dbReference>
<dbReference type="Gene3D" id="3.40.50.410">
    <property type="entry name" value="von Willebrand factor, type A domain"/>
    <property type="match status" value="1"/>
</dbReference>
<keyword evidence="4" id="KW-1185">Reference proteome</keyword>
<dbReference type="CDD" id="cd01465">
    <property type="entry name" value="vWA_subgroup"/>
    <property type="match status" value="1"/>
</dbReference>
<dbReference type="InterPro" id="IPR036465">
    <property type="entry name" value="vWFA_dom_sf"/>
</dbReference>
<organism evidence="3 4">
    <name type="scientific">Aliikangiella marina</name>
    <dbReference type="NCBI Taxonomy" id="1712262"/>
    <lineage>
        <taxon>Bacteria</taxon>
        <taxon>Pseudomonadati</taxon>
        <taxon>Pseudomonadota</taxon>
        <taxon>Gammaproteobacteria</taxon>
        <taxon>Oceanospirillales</taxon>
        <taxon>Pleioneaceae</taxon>
        <taxon>Aliikangiella</taxon>
    </lineage>
</organism>
<evidence type="ECO:0000313" key="3">
    <source>
        <dbReference type="EMBL" id="TQV73753.1"/>
    </source>
</evidence>
<dbReference type="InterPro" id="IPR022156">
    <property type="entry name" value="Uncharacterised_YfbK_N"/>
</dbReference>
<dbReference type="PANTHER" id="PTHR10579">
    <property type="entry name" value="CALCIUM-ACTIVATED CHLORIDE CHANNEL REGULATOR"/>
    <property type="match status" value="1"/>
</dbReference>
<dbReference type="RefSeq" id="WP_142942461.1">
    <property type="nucleotide sequence ID" value="NZ_VIKR01000003.1"/>
</dbReference>
<name>A0A545T955_9GAMM</name>
<evidence type="ECO:0000256" key="1">
    <source>
        <dbReference type="SAM" id="MobiDB-lite"/>
    </source>
</evidence>
<dbReference type="PROSITE" id="PS50234">
    <property type="entry name" value="VWFA"/>
    <property type="match status" value="1"/>
</dbReference>
<dbReference type="SMART" id="SM00327">
    <property type="entry name" value="VWA"/>
    <property type="match status" value="1"/>
</dbReference>
<comment type="caution">
    <text evidence="3">The sequence shown here is derived from an EMBL/GenBank/DDBJ whole genome shotgun (WGS) entry which is preliminary data.</text>
</comment>
<accession>A0A545T955</accession>
<feature type="region of interest" description="Disordered" evidence="1">
    <location>
        <begin position="58"/>
        <end position="83"/>
    </location>
</feature>
<dbReference type="PROSITE" id="PS51257">
    <property type="entry name" value="PROKAR_LIPOPROTEIN"/>
    <property type="match status" value="1"/>
</dbReference>